<reference evidence="2" key="1">
    <citation type="submission" date="2020-02" db="EMBL/GenBank/DDBJ databases">
        <title>Draft Genome Sequences of Enterococcus faecium isolates derived from selected traditional Montenegrin brine cheese.</title>
        <authorList>
            <person name="Ruppitsch W."/>
            <person name="Nisic A."/>
            <person name="Allerberger F."/>
            <person name="Martinovic A."/>
        </authorList>
    </citation>
    <scope>NUCLEOTIDE SEQUENCE</scope>
    <source>
        <strain evidence="2">INF29</strain>
    </source>
</reference>
<dbReference type="EMBL" id="JAAHCB010000250">
    <property type="protein sequence ID" value="NEU46611.1"/>
    <property type="molecule type" value="Genomic_DNA"/>
</dbReference>
<dbReference type="GO" id="GO:0015074">
    <property type="term" value="P:DNA integration"/>
    <property type="evidence" value="ECO:0007669"/>
    <property type="project" value="InterPro"/>
</dbReference>
<gene>
    <name evidence="2" type="ORF">G3385_12770</name>
</gene>
<dbReference type="InterPro" id="IPR001584">
    <property type="entry name" value="Integrase_cat-core"/>
</dbReference>
<name>A0A6B3QAZ7_ENTFC</name>
<evidence type="ECO:0000313" key="2">
    <source>
        <dbReference type="EMBL" id="NEU46611.1"/>
    </source>
</evidence>
<organism evidence="2">
    <name type="scientific">Enterococcus faecium</name>
    <name type="common">Streptococcus faecium</name>
    <dbReference type="NCBI Taxonomy" id="1352"/>
    <lineage>
        <taxon>Bacteria</taxon>
        <taxon>Bacillati</taxon>
        <taxon>Bacillota</taxon>
        <taxon>Bacilli</taxon>
        <taxon>Lactobacillales</taxon>
        <taxon>Enterococcaceae</taxon>
        <taxon>Enterococcus</taxon>
    </lineage>
</organism>
<proteinExistence type="predicted"/>
<feature type="domain" description="Integrase catalytic" evidence="1">
    <location>
        <begin position="2"/>
        <end position="34"/>
    </location>
</feature>
<feature type="non-terminal residue" evidence="2">
    <location>
        <position position="1"/>
    </location>
</feature>
<dbReference type="Pfam" id="PF13333">
    <property type="entry name" value="rve_2"/>
    <property type="match status" value="1"/>
</dbReference>
<sequence>VELKSAIDSYIYYYNNERIKQKLNWQSPVQFRKTTATVV</sequence>
<accession>A0A6B3QAZ7</accession>
<protein>
    <submittedName>
        <fullName evidence="2">IS3 family transposase</fullName>
    </submittedName>
</protein>
<comment type="caution">
    <text evidence="2">The sequence shown here is derived from an EMBL/GenBank/DDBJ whole genome shotgun (WGS) entry which is preliminary data.</text>
</comment>
<evidence type="ECO:0000259" key="1">
    <source>
        <dbReference type="Pfam" id="PF13333"/>
    </source>
</evidence>
<dbReference type="AlphaFoldDB" id="A0A6B3QAZ7"/>